<dbReference type="STRING" id="1182544.W9VQ22"/>
<gene>
    <name evidence="1" type="ORF">A1O7_07992</name>
</gene>
<comment type="caution">
    <text evidence="1">The sequence shown here is derived from an EMBL/GenBank/DDBJ whole genome shotgun (WGS) entry which is preliminary data.</text>
</comment>
<evidence type="ECO:0000313" key="2">
    <source>
        <dbReference type="Proteomes" id="UP000019473"/>
    </source>
</evidence>
<dbReference type="EMBL" id="AMGW01000005">
    <property type="protein sequence ID" value="EXJ57643.1"/>
    <property type="molecule type" value="Genomic_DNA"/>
</dbReference>
<proteinExistence type="predicted"/>
<protein>
    <submittedName>
        <fullName evidence="1">Uncharacterized protein</fullName>
    </submittedName>
</protein>
<name>W9VQ22_9EURO</name>
<dbReference type="GeneID" id="19182562"/>
<dbReference type="AlphaFoldDB" id="W9VQ22"/>
<reference evidence="1 2" key="1">
    <citation type="submission" date="2013-03" db="EMBL/GenBank/DDBJ databases">
        <title>The Genome Sequence of Cladophialophora yegresii CBS 114405.</title>
        <authorList>
            <consortium name="The Broad Institute Genomics Platform"/>
            <person name="Cuomo C."/>
            <person name="de Hoog S."/>
            <person name="Gorbushina A."/>
            <person name="Walker B."/>
            <person name="Young S.K."/>
            <person name="Zeng Q."/>
            <person name="Gargeya S."/>
            <person name="Fitzgerald M."/>
            <person name="Haas B."/>
            <person name="Abouelleil A."/>
            <person name="Allen A.W."/>
            <person name="Alvarado L."/>
            <person name="Arachchi H.M."/>
            <person name="Berlin A.M."/>
            <person name="Chapman S.B."/>
            <person name="Gainer-Dewar J."/>
            <person name="Goldberg J."/>
            <person name="Griggs A."/>
            <person name="Gujja S."/>
            <person name="Hansen M."/>
            <person name="Howarth C."/>
            <person name="Imamovic A."/>
            <person name="Ireland A."/>
            <person name="Larimer J."/>
            <person name="McCowan C."/>
            <person name="Murphy C."/>
            <person name="Pearson M."/>
            <person name="Poon T.W."/>
            <person name="Priest M."/>
            <person name="Roberts A."/>
            <person name="Saif S."/>
            <person name="Shea T."/>
            <person name="Sisk P."/>
            <person name="Sykes S."/>
            <person name="Wortman J."/>
            <person name="Nusbaum C."/>
            <person name="Birren B."/>
        </authorList>
    </citation>
    <scope>NUCLEOTIDE SEQUENCE [LARGE SCALE GENOMIC DNA]</scope>
    <source>
        <strain evidence="1 2">CBS 114405</strain>
    </source>
</reference>
<evidence type="ECO:0000313" key="1">
    <source>
        <dbReference type="EMBL" id="EXJ57643.1"/>
    </source>
</evidence>
<keyword evidence="2" id="KW-1185">Reference proteome</keyword>
<dbReference type="HOGENOM" id="CLU_2037834_0_0_1"/>
<dbReference type="RefSeq" id="XP_007760177.1">
    <property type="nucleotide sequence ID" value="XM_007761987.1"/>
</dbReference>
<dbReference type="OrthoDB" id="407832at2759"/>
<dbReference type="Proteomes" id="UP000019473">
    <property type="component" value="Unassembled WGS sequence"/>
</dbReference>
<dbReference type="VEuPathDB" id="FungiDB:A1O7_07992"/>
<sequence length="121" mass="13013">MLAESYRAIAHAFNGVEQTDCARANGIAPAARGLLRSQQILLAAEDPHQHFGSFSLLPSLPSSLPEAAPFPLGGRLPNHPQEGITLPLVSECPLKVEIGQINIELDRDDDNANQITLLPSR</sequence>
<organism evidence="1 2">
    <name type="scientific">Cladophialophora yegresii CBS 114405</name>
    <dbReference type="NCBI Taxonomy" id="1182544"/>
    <lineage>
        <taxon>Eukaryota</taxon>
        <taxon>Fungi</taxon>
        <taxon>Dikarya</taxon>
        <taxon>Ascomycota</taxon>
        <taxon>Pezizomycotina</taxon>
        <taxon>Eurotiomycetes</taxon>
        <taxon>Chaetothyriomycetidae</taxon>
        <taxon>Chaetothyriales</taxon>
        <taxon>Herpotrichiellaceae</taxon>
        <taxon>Cladophialophora</taxon>
    </lineage>
</organism>
<accession>W9VQ22</accession>